<keyword evidence="2" id="KW-0732">Signal</keyword>
<proteinExistence type="predicted"/>
<dbReference type="EMBL" id="PGCJ01000793">
    <property type="protein sequence ID" value="PLW20685.1"/>
    <property type="molecule type" value="Genomic_DNA"/>
</dbReference>
<evidence type="ECO:0000256" key="1">
    <source>
        <dbReference type="SAM" id="MobiDB-lite"/>
    </source>
</evidence>
<accession>A0A2N5T5C9</accession>
<comment type="caution">
    <text evidence="3">The sequence shown here is derived from an EMBL/GenBank/DDBJ whole genome shotgun (WGS) entry which is preliminary data.</text>
</comment>
<feature type="region of interest" description="Disordered" evidence="1">
    <location>
        <begin position="59"/>
        <end position="97"/>
    </location>
</feature>
<reference evidence="3 4" key="1">
    <citation type="submission" date="2017-11" db="EMBL/GenBank/DDBJ databases">
        <title>De novo assembly and phasing of dikaryotic genomes from two isolates of Puccinia coronata f. sp. avenae, the causal agent of oat crown rust.</title>
        <authorList>
            <person name="Miller M.E."/>
            <person name="Zhang Y."/>
            <person name="Omidvar V."/>
            <person name="Sperschneider J."/>
            <person name="Schwessinger B."/>
            <person name="Raley C."/>
            <person name="Palmer J.M."/>
            <person name="Garnica D."/>
            <person name="Upadhyaya N."/>
            <person name="Rathjen J."/>
            <person name="Taylor J.M."/>
            <person name="Park R.F."/>
            <person name="Dodds P.N."/>
            <person name="Hirsch C.D."/>
            <person name="Kianian S.F."/>
            <person name="Figueroa M."/>
        </authorList>
    </citation>
    <scope>NUCLEOTIDE SEQUENCE [LARGE SCALE GENOMIC DNA]</scope>
    <source>
        <strain evidence="3">12NC29</strain>
    </source>
</reference>
<keyword evidence="4" id="KW-1185">Reference proteome</keyword>
<feature type="chain" id="PRO_5014710872" evidence="2">
    <location>
        <begin position="19"/>
        <end position="184"/>
    </location>
</feature>
<evidence type="ECO:0000313" key="3">
    <source>
        <dbReference type="EMBL" id="PLW20685.1"/>
    </source>
</evidence>
<evidence type="ECO:0000256" key="2">
    <source>
        <dbReference type="SAM" id="SignalP"/>
    </source>
</evidence>
<dbReference type="Proteomes" id="UP000235388">
    <property type="component" value="Unassembled WGS sequence"/>
</dbReference>
<name>A0A2N5T5C9_9BASI</name>
<dbReference type="AlphaFoldDB" id="A0A2N5T5C9"/>
<protein>
    <submittedName>
        <fullName evidence="3">Uncharacterized protein</fullName>
    </submittedName>
</protein>
<feature type="signal peptide" evidence="2">
    <location>
        <begin position="1"/>
        <end position="18"/>
    </location>
</feature>
<sequence length="184" mass="19491">MFSITLFTALLLATAANASQSFNAHPQGQFSNPLSQMGYRDNGAPQGVVSASDVNSPKAVAYSGQTQTHPSSANSGFQTDAAHGKSPGSHQEGKRASEASIYGAMDQRERGLCQGAMVLQAPQLHIRTRPALPPEEMARNNQAIHLTPAFKPELADARFPNGAASLAATHPTHATRYIGTVRKK</sequence>
<gene>
    <name evidence="3" type="ORF">PCANC_07369</name>
</gene>
<feature type="compositionally biased region" description="Polar residues" evidence="1">
    <location>
        <begin position="63"/>
        <end position="78"/>
    </location>
</feature>
<evidence type="ECO:0000313" key="4">
    <source>
        <dbReference type="Proteomes" id="UP000235388"/>
    </source>
</evidence>
<organism evidence="3 4">
    <name type="scientific">Puccinia coronata f. sp. avenae</name>
    <dbReference type="NCBI Taxonomy" id="200324"/>
    <lineage>
        <taxon>Eukaryota</taxon>
        <taxon>Fungi</taxon>
        <taxon>Dikarya</taxon>
        <taxon>Basidiomycota</taxon>
        <taxon>Pucciniomycotina</taxon>
        <taxon>Pucciniomycetes</taxon>
        <taxon>Pucciniales</taxon>
        <taxon>Pucciniaceae</taxon>
        <taxon>Puccinia</taxon>
    </lineage>
</organism>